<dbReference type="AlphaFoldDB" id="A0A438F0D9"/>
<reference evidence="4 5" key="1">
    <citation type="journal article" date="2018" name="PLoS Genet.">
        <title>Population sequencing reveals clonal diversity and ancestral inbreeding in the grapevine cultivar Chardonnay.</title>
        <authorList>
            <person name="Roach M.J."/>
            <person name="Johnson D.L."/>
            <person name="Bohlmann J."/>
            <person name="van Vuuren H.J."/>
            <person name="Jones S.J."/>
            <person name="Pretorius I.S."/>
            <person name="Schmidt S.A."/>
            <person name="Borneman A.R."/>
        </authorList>
    </citation>
    <scope>NUCLEOTIDE SEQUENCE [LARGE SCALE GENOMIC DNA]</scope>
    <source>
        <strain evidence="5">cv. Chardonnay</strain>
        <tissue evidence="4">Leaf</tissue>
    </source>
</reference>
<dbReference type="GO" id="GO:0016560">
    <property type="term" value="P:protein import into peroxisome matrix, docking"/>
    <property type="evidence" value="ECO:0007669"/>
    <property type="project" value="UniProtKB-UniRule"/>
</dbReference>
<evidence type="ECO:0000259" key="3">
    <source>
        <dbReference type="Pfam" id="PF23020"/>
    </source>
</evidence>
<gene>
    <name evidence="4" type="primary">PEX14_0</name>
    <name evidence="4" type="ORF">CK203_080651</name>
</gene>
<comment type="subcellular location">
    <subcellularLocation>
        <location evidence="1">Peroxisome membrane</location>
    </subcellularLocation>
</comment>
<feature type="domain" description="Peroxisomal membrane protein PEX14 central plants" evidence="3">
    <location>
        <begin position="177"/>
        <end position="202"/>
    </location>
</feature>
<feature type="compositionally biased region" description="Pro residues" evidence="2">
    <location>
        <begin position="1"/>
        <end position="10"/>
    </location>
</feature>
<comment type="function">
    <text evidence="1">Component of the PEX13-PEX14 docking complex, a translocon channel that specifically mediates the import of peroxisomal cargo proteins bound to PEX5 receptor. The PEX13-PEX14 docking complex forms a large import pore which can be opened to a diameter of about 9 nm. Mechanistically, PEX5 receptor along with cargo proteins associates with the PEX14 subunit of the PEX13-PEX14 docking complex in the cytosol, leading to the insertion of the receptor into the organelle membrane with the concomitant translocation of the cargo into the peroxisome matrix.</text>
</comment>
<comment type="caution">
    <text evidence="4">The sequence shown here is derived from an EMBL/GenBank/DDBJ whole genome shotgun (WGS) entry which is preliminary data.</text>
</comment>
<evidence type="ECO:0000313" key="4">
    <source>
        <dbReference type="EMBL" id="RVW53122.1"/>
    </source>
</evidence>
<protein>
    <recommendedName>
        <fullName evidence="1">Peroxisomal membrane protein PEX14</fullName>
    </recommendedName>
    <alternativeName>
        <fullName evidence="1">Peroxin-14</fullName>
    </alternativeName>
</protein>
<sequence length="540" mass="58388">MATQSTPPPDSTTENPKPQGIVPGTALAVSRKGLKCEIAGLSLHAAAFCKTAESDFGFNSSLLDLGKGEGNIFSWGVRGVDINEEIEASEVVQPRNEDQQDAKAAATISPPSVFVNSEPMREEQDQSPTVTGVQAVSANQDGQLKSSNIQQQAQAQNSASSAATPAGVISKTGTQYRFHWSHAFLAIGFLAASGAGTAILFKGENDIVQKSNSKPSLAEEATAAAKAAAAAAADVAKTSQEILTSKIEVRSSSPPASSEPSVAPHPKSYLEFKPHIKSEFGLPVGDKIGYWIYIVLIVCLFYELQTVERYPTVMERSWPWSREGRKPPNIRDINDLPPNPNQPLSNPRLAPRTKAASMQALEIRPSNIMLYSSLCASCTIAFRGVQLNVIHPNRLSPWEVGQVQYSAGHAYQSQVTGEGFNSRAQDNGVGYQLNGDSSTWWQQKNARITEIETEDEPRTASYTASNEQPIQRTWVPPQPPPIAMPEAAAAIRQPKSSIQRESLVNDQSVSRPSDEIDELQRITKISESGGVVEIKERAQD</sequence>
<keyword evidence="1" id="KW-0576">Peroxisome</keyword>
<keyword evidence="1" id="KW-0653">Protein transport</keyword>
<dbReference type="GO" id="GO:0005778">
    <property type="term" value="C:peroxisomal membrane"/>
    <property type="evidence" value="ECO:0007669"/>
    <property type="project" value="UniProtKB-SubCell"/>
</dbReference>
<dbReference type="PANTHER" id="PTHR23058">
    <property type="entry name" value="PEROXISOMAL MEMBRANE PROTEIN PEX14"/>
    <property type="match status" value="1"/>
</dbReference>
<comment type="similarity">
    <text evidence="1">Belongs to the peroxin-14 family.</text>
</comment>
<keyword evidence="1" id="KW-0813">Transport</keyword>
<feature type="region of interest" description="Disordered" evidence="2">
    <location>
        <begin position="1"/>
        <end position="22"/>
    </location>
</feature>
<feature type="region of interest" description="Disordered" evidence="2">
    <location>
        <begin position="321"/>
        <end position="348"/>
    </location>
</feature>
<organism evidence="4 5">
    <name type="scientific">Vitis vinifera</name>
    <name type="common">Grape</name>
    <dbReference type="NCBI Taxonomy" id="29760"/>
    <lineage>
        <taxon>Eukaryota</taxon>
        <taxon>Viridiplantae</taxon>
        <taxon>Streptophyta</taxon>
        <taxon>Embryophyta</taxon>
        <taxon>Tracheophyta</taxon>
        <taxon>Spermatophyta</taxon>
        <taxon>Magnoliopsida</taxon>
        <taxon>eudicotyledons</taxon>
        <taxon>Gunneridae</taxon>
        <taxon>Pentapetalae</taxon>
        <taxon>rosids</taxon>
        <taxon>Vitales</taxon>
        <taxon>Vitaceae</taxon>
        <taxon>Viteae</taxon>
        <taxon>Vitis</taxon>
    </lineage>
</organism>
<dbReference type="InterPro" id="IPR025655">
    <property type="entry name" value="PEX14"/>
</dbReference>
<evidence type="ECO:0000256" key="2">
    <source>
        <dbReference type="SAM" id="MobiDB-lite"/>
    </source>
</evidence>
<dbReference type="PANTHER" id="PTHR23058:SF0">
    <property type="entry name" value="PEROXISOMAL MEMBRANE PROTEIN PEX14"/>
    <property type="match status" value="1"/>
</dbReference>
<feature type="region of interest" description="Disordered" evidence="2">
    <location>
        <begin position="142"/>
        <end position="166"/>
    </location>
</feature>
<feature type="compositionally biased region" description="Low complexity" evidence="2">
    <location>
        <begin position="146"/>
        <end position="163"/>
    </location>
</feature>
<dbReference type="InterPro" id="IPR054154">
    <property type="entry name" value="PEX14-like_M_plants"/>
</dbReference>
<evidence type="ECO:0000256" key="1">
    <source>
        <dbReference type="RuleBase" id="RU367032"/>
    </source>
</evidence>
<keyword evidence="1" id="KW-0472">Membrane</keyword>
<dbReference type="Proteomes" id="UP000288805">
    <property type="component" value="Unassembled WGS sequence"/>
</dbReference>
<feature type="region of interest" description="Disordered" evidence="2">
    <location>
        <begin position="490"/>
        <end position="516"/>
    </location>
</feature>
<evidence type="ECO:0000313" key="5">
    <source>
        <dbReference type="Proteomes" id="UP000288805"/>
    </source>
</evidence>
<feature type="compositionally biased region" description="Polar residues" evidence="2">
    <location>
        <begin position="460"/>
        <end position="471"/>
    </location>
</feature>
<name>A0A438F0D9_VITVI</name>
<accession>A0A438F0D9</accession>
<feature type="domain" description="Peroxisomal membrane protein PEX14 central plants" evidence="3">
    <location>
        <begin position="204"/>
        <end position="249"/>
    </location>
</feature>
<dbReference type="Pfam" id="PF23020">
    <property type="entry name" value="PEX14-like_2nd"/>
    <property type="match status" value="2"/>
</dbReference>
<proteinExistence type="inferred from homology"/>
<dbReference type="EMBL" id="QGNW01001158">
    <property type="protein sequence ID" value="RVW53122.1"/>
    <property type="molecule type" value="Genomic_DNA"/>
</dbReference>
<feature type="region of interest" description="Disordered" evidence="2">
    <location>
        <begin position="453"/>
        <end position="473"/>
    </location>
</feature>
<feature type="compositionally biased region" description="Polar residues" evidence="2">
    <location>
        <begin position="495"/>
        <end position="511"/>
    </location>
</feature>